<keyword evidence="2" id="KW-1133">Transmembrane helix</keyword>
<feature type="coiled-coil region" evidence="1">
    <location>
        <begin position="361"/>
        <end position="388"/>
    </location>
</feature>
<evidence type="ECO:0008006" key="7">
    <source>
        <dbReference type="Google" id="ProtNLM"/>
    </source>
</evidence>
<dbReference type="SUPFAM" id="SSF141868">
    <property type="entry name" value="EAL domain-like"/>
    <property type="match status" value="1"/>
</dbReference>
<sequence>MVSTKFNSIFISLRFKLLAGVLGILTFVALFLGAFAYSQLIHQQNYLLDGQQERLAQNLNSSIRLVVDQVAATSQQLALMAQADEIDVGVEDYQRLLKQQWSDIQLYWDMRTVSLVESSGRLLAHAGLPLEVSDHQWLDKIGVVYEPQYRFDCDASCSLKVVVPTLLQGQMHLLFVETDLTEILARFRINEEFELAVLGPELASNQAPLDNAVQFWSRKLYSLSNRHNSIAILDSASKSWSWQTLNHGDGIYKIADETWALWVFPFQHVEPSPALLVMSNMDSWHALLYQFQQNMLGSLLFSLLLAGSLVTIMLWSPISRLVQLAKVLPLLAEHKFDLLRQTLPMQKQHSIDEVDLVSFATHKLADRLETLEGEVDSYTKELERLAMLDTLTGLPNKAMLVHELNKAVACVGRVHNQIAILFLDLDEFKRINDTLGHSEGDELLKVVSTRLNTSVRAMDTVFRLGGDEFIVLLRGMKSSQDVSKVIHKIFASLQQPVVLGRNKLIVTTSIGVVFCTSPNIPAEELIKQSELAMYQAKDGGRSNYRVFTEDMMLQANNRLMIEQDIGTAISDHQLALFLQPIVALPHGELKGFEALVRWFHPERGLIMPGDFIPDIEQSDAIIAVGNYVLEQSVILLKKLSEQGYQDIYVAVNLSAKHYLAPGLKQFIEGLLLRYDVSPECLLLEVTEESVMEQVERAMMVMKQLKELGVRIAIDDFGTGYSSLNYLKQLAFDVLKVDRCFTSGVLEGGVDTHIVTTVIDLAHNLGRTVVAEGVETLQQSQFLAKAGCELAQGYYYSKPLNQEKVFQLLEGIGQDNIWPRVDNVSPFIRKLGS</sequence>
<dbReference type="InterPro" id="IPR029150">
    <property type="entry name" value="dCache_3"/>
</dbReference>
<evidence type="ECO:0000313" key="6">
    <source>
        <dbReference type="Proteomes" id="UP000613743"/>
    </source>
</evidence>
<dbReference type="Pfam" id="PF00563">
    <property type="entry name" value="EAL"/>
    <property type="match status" value="1"/>
</dbReference>
<dbReference type="InterPro" id="IPR000160">
    <property type="entry name" value="GGDEF_dom"/>
</dbReference>
<feature type="transmembrane region" description="Helical" evidence="2">
    <location>
        <begin position="295"/>
        <end position="316"/>
    </location>
</feature>
<dbReference type="AlphaFoldDB" id="A0A917JQA9"/>
<dbReference type="Gene3D" id="3.30.70.270">
    <property type="match status" value="1"/>
</dbReference>
<dbReference type="NCBIfam" id="TIGR00254">
    <property type="entry name" value="GGDEF"/>
    <property type="match status" value="1"/>
</dbReference>
<feature type="domain" description="EAL" evidence="3">
    <location>
        <begin position="558"/>
        <end position="812"/>
    </location>
</feature>
<proteinExistence type="predicted"/>
<organism evidence="5 6">
    <name type="scientific">Shewanella gelidii</name>
    <dbReference type="NCBI Taxonomy" id="1642821"/>
    <lineage>
        <taxon>Bacteria</taxon>
        <taxon>Pseudomonadati</taxon>
        <taxon>Pseudomonadota</taxon>
        <taxon>Gammaproteobacteria</taxon>
        <taxon>Alteromonadales</taxon>
        <taxon>Shewanellaceae</taxon>
        <taxon>Shewanella</taxon>
    </lineage>
</organism>
<dbReference type="Pfam" id="PF00990">
    <property type="entry name" value="GGDEF"/>
    <property type="match status" value="1"/>
</dbReference>
<dbReference type="RefSeq" id="WP_188919397.1">
    <property type="nucleotide sequence ID" value="NZ_BMPZ01000003.1"/>
</dbReference>
<protein>
    <recommendedName>
        <fullName evidence="7">EAL domain-containing protein</fullName>
    </recommendedName>
</protein>
<reference evidence="5" key="1">
    <citation type="journal article" date="2014" name="Int. J. Syst. Evol. Microbiol.">
        <title>Complete genome sequence of Corynebacterium casei LMG S-19264T (=DSM 44701T), isolated from a smear-ripened cheese.</title>
        <authorList>
            <consortium name="US DOE Joint Genome Institute (JGI-PGF)"/>
            <person name="Walter F."/>
            <person name="Albersmeier A."/>
            <person name="Kalinowski J."/>
            <person name="Ruckert C."/>
        </authorList>
    </citation>
    <scope>NUCLEOTIDE SEQUENCE</scope>
    <source>
        <strain evidence="5">JCM 30804</strain>
    </source>
</reference>
<gene>
    <name evidence="5" type="ORF">GCM10009332_14570</name>
</gene>
<dbReference type="SMART" id="SM00052">
    <property type="entry name" value="EAL"/>
    <property type="match status" value="1"/>
</dbReference>
<accession>A0A917JQA9</accession>
<feature type="domain" description="GGDEF" evidence="4">
    <location>
        <begin position="416"/>
        <end position="549"/>
    </location>
</feature>
<comment type="caution">
    <text evidence="5">The sequence shown here is derived from an EMBL/GenBank/DDBJ whole genome shotgun (WGS) entry which is preliminary data.</text>
</comment>
<dbReference type="EMBL" id="BMPZ01000003">
    <property type="protein sequence ID" value="GGI78281.1"/>
    <property type="molecule type" value="Genomic_DNA"/>
</dbReference>
<reference evidence="5" key="2">
    <citation type="submission" date="2020-09" db="EMBL/GenBank/DDBJ databases">
        <authorList>
            <person name="Sun Q."/>
            <person name="Ohkuma M."/>
        </authorList>
    </citation>
    <scope>NUCLEOTIDE SEQUENCE</scope>
    <source>
        <strain evidence="5">JCM 30804</strain>
    </source>
</reference>
<keyword evidence="2" id="KW-0812">Transmembrane</keyword>
<evidence type="ECO:0000313" key="5">
    <source>
        <dbReference type="EMBL" id="GGI78281.1"/>
    </source>
</evidence>
<dbReference type="CDD" id="cd01949">
    <property type="entry name" value="GGDEF"/>
    <property type="match status" value="1"/>
</dbReference>
<evidence type="ECO:0000259" key="3">
    <source>
        <dbReference type="PROSITE" id="PS50883"/>
    </source>
</evidence>
<keyword evidence="1" id="KW-0175">Coiled coil</keyword>
<dbReference type="InterPro" id="IPR043128">
    <property type="entry name" value="Rev_trsase/Diguanyl_cyclase"/>
</dbReference>
<evidence type="ECO:0000259" key="4">
    <source>
        <dbReference type="PROSITE" id="PS50887"/>
    </source>
</evidence>
<dbReference type="PANTHER" id="PTHR44757">
    <property type="entry name" value="DIGUANYLATE CYCLASE DGCP"/>
    <property type="match status" value="1"/>
</dbReference>
<dbReference type="SMART" id="SM00267">
    <property type="entry name" value="GGDEF"/>
    <property type="match status" value="1"/>
</dbReference>
<dbReference type="Proteomes" id="UP000613743">
    <property type="component" value="Unassembled WGS sequence"/>
</dbReference>
<dbReference type="InterPro" id="IPR035919">
    <property type="entry name" value="EAL_sf"/>
</dbReference>
<dbReference type="Pfam" id="PF14827">
    <property type="entry name" value="dCache_3"/>
    <property type="match status" value="1"/>
</dbReference>
<dbReference type="CDD" id="cd01948">
    <property type="entry name" value="EAL"/>
    <property type="match status" value="1"/>
</dbReference>
<dbReference type="InterPro" id="IPR001633">
    <property type="entry name" value="EAL_dom"/>
</dbReference>
<evidence type="ECO:0000256" key="1">
    <source>
        <dbReference type="SAM" id="Coils"/>
    </source>
</evidence>
<keyword evidence="6" id="KW-1185">Reference proteome</keyword>
<dbReference type="PROSITE" id="PS50887">
    <property type="entry name" value="GGDEF"/>
    <property type="match status" value="1"/>
</dbReference>
<dbReference type="Gene3D" id="3.20.20.450">
    <property type="entry name" value="EAL domain"/>
    <property type="match status" value="1"/>
</dbReference>
<dbReference type="PANTHER" id="PTHR44757:SF2">
    <property type="entry name" value="BIOFILM ARCHITECTURE MAINTENANCE PROTEIN MBAA"/>
    <property type="match status" value="1"/>
</dbReference>
<keyword evidence="2" id="KW-0472">Membrane</keyword>
<evidence type="ECO:0000256" key="2">
    <source>
        <dbReference type="SAM" id="Phobius"/>
    </source>
</evidence>
<name>A0A917JQA9_9GAMM</name>
<dbReference type="InterPro" id="IPR052155">
    <property type="entry name" value="Biofilm_reg_signaling"/>
</dbReference>
<dbReference type="PROSITE" id="PS50883">
    <property type="entry name" value="EAL"/>
    <property type="match status" value="1"/>
</dbReference>
<dbReference type="InterPro" id="IPR029787">
    <property type="entry name" value="Nucleotide_cyclase"/>
</dbReference>
<dbReference type="SUPFAM" id="SSF55073">
    <property type="entry name" value="Nucleotide cyclase"/>
    <property type="match status" value="1"/>
</dbReference>